<feature type="chain" id="PRO_5046981601" evidence="3">
    <location>
        <begin position="30"/>
        <end position="500"/>
    </location>
</feature>
<name>A0ABT8KFK3_9MICO</name>
<reference evidence="4" key="1">
    <citation type="submission" date="2023-06" db="EMBL/GenBank/DDBJ databases">
        <title>MT1 and MT2 Draft Genomes of Novel Species.</title>
        <authorList>
            <person name="Venkateswaran K."/>
        </authorList>
    </citation>
    <scope>NUCLEOTIDE SEQUENCE</scope>
    <source>
        <strain evidence="4">F6_8S_P_1B</strain>
    </source>
</reference>
<evidence type="ECO:0000256" key="3">
    <source>
        <dbReference type="SAM" id="SignalP"/>
    </source>
</evidence>
<dbReference type="RefSeq" id="WP_301212335.1">
    <property type="nucleotide sequence ID" value="NZ_JAROCF010000001.1"/>
</dbReference>
<keyword evidence="2" id="KW-1133">Transmembrane helix</keyword>
<dbReference type="Proteomes" id="UP001174208">
    <property type="component" value="Unassembled WGS sequence"/>
</dbReference>
<dbReference type="Pfam" id="PF17963">
    <property type="entry name" value="Big_9"/>
    <property type="match status" value="1"/>
</dbReference>
<evidence type="ECO:0000256" key="2">
    <source>
        <dbReference type="SAM" id="Phobius"/>
    </source>
</evidence>
<gene>
    <name evidence="4" type="ORF">P5G50_17385</name>
</gene>
<keyword evidence="2" id="KW-0472">Membrane</keyword>
<dbReference type="EMBL" id="JAROCF010000001">
    <property type="protein sequence ID" value="MDN4616225.1"/>
    <property type="molecule type" value="Genomic_DNA"/>
</dbReference>
<protein>
    <submittedName>
        <fullName evidence="4">Choice-of-anchor L domain-containing protein</fullName>
    </submittedName>
</protein>
<sequence length="500" mass="50012">MQRTSRLLSAAGSALVVLPLVLVGAPADASPGQLITDASSTTPDALAAFLVGAGVEVTDARITGAPEAIGSFSGMSALGVPSGVALSTGRVSSLPGPYGQPVVSGILGTPGDADIEALVGARTLDAAALEFDFRPTTDSIAFTYVFGSMEYPEWVDKSFNDAFAFIIDGQNCALIDGKPVSVDTINDHMNADHYVDNASGSADTTLDAFTTPLTCAASVHPGEWNHAKLVIADTVDGLYDSTVLIAAHSFHANSAPTAAYLSLSVVSGTSLAFDYPGEDADGDELSYEVVESPTQGDLAPTPTGAVYTPAPAFVGTDSFAYRVSDGITTSPAYTATIEVTPAAAIPTSPTPPPTPAPTTPAPTPTPTPTSPAPTSPSPAPSTPTPTPSTSTPEPAPGAAAPSAPGTPLIPSVPPADAGLAGPGSHSGHDRASLLPSSAIAPTTRLPQTGSDTAVTVSLTTAIGLIVALGGAGLAALSARRRPVPGNPAKGVHLSPRRSQN</sequence>
<feature type="region of interest" description="Disordered" evidence="1">
    <location>
        <begin position="343"/>
        <end position="433"/>
    </location>
</feature>
<feature type="region of interest" description="Disordered" evidence="1">
    <location>
        <begin position="478"/>
        <end position="500"/>
    </location>
</feature>
<keyword evidence="2" id="KW-0812">Transmembrane</keyword>
<keyword evidence="5" id="KW-1185">Reference proteome</keyword>
<evidence type="ECO:0000313" key="4">
    <source>
        <dbReference type="EMBL" id="MDN4616225.1"/>
    </source>
</evidence>
<feature type="transmembrane region" description="Helical" evidence="2">
    <location>
        <begin position="453"/>
        <end position="476"/>
    </location>
</feature>
<dbReference type="InterPro" id="IPR049804">
    <property type="entry name" value="Choice_anch_L"/>
</dbReference>
<dbReference type="PRINTS" id="PR01217">
    <property type="entry name" value="PRICHEXTENSN"/>
</dbReference>
<accession>A0ABT8KFK3</accession>
<feature type="compositionally biased region" description="Pro residues" evidence="1">
    <location>
        <begin position="348"/>
        <end position="386"/>
    </location>
</feature>
<dbReference type="Gene3D" id="2.60.40.2810">
    <property type="match status" value="1"/>
</dbReference>
<comment type="caution">
    <text evidence="4">The sequence shown here is derived from an EMBL/GenBank/DDBJ whole genome shotgun (WGS) entry which is preliminary data.</text>
</comment>
<evidence type="ECO:0000256" key="1">
    <source>
        <dbReference type="SAM" id="MobiDB-lite"/>
    </source>
</evidence>
<organism evidence="4 5">
    <name type="scientific">Leifsonia williamsii</name>
    <dbReference type="NCBI Taxonomy" id="3035919"/>
    <lineage>
        <taxon>Bacteria</taxon>
        <taxon>Bacillati</taxon>
        <taxon>Actinomycetota</taxon>
        <taxon>Actinomycetes</taxon>
        <taxon>Micrococcales</taxon>
        <taxon>Microbacteriaceae</taxon>
        <taxon>Leifsonia</taxon>
    </lineage>
</organism>
<keyword evidence="3" id="KW-0732">Signal</keyword>
<dbReference type="NCBIfam" id="NF038133">
    <property type="entry name" value="choice_anch_L"/>
    <property type="match status" value="1"/>
</dbReference>
<evidence type="ECO:0000313" key="5">
    <source>
        <dbReference type="Proteomes" id="UP001174208"/>
    </source>
</evidence>
<feature type="signal peptide" evidence="3">
    <location>
        <begin position="1"/>
        <end position="29"/>
    </location>
</feature>
<feature type="compositionally biased region" description="Low complexity" evidence="1">
    <location>
        <begin position="387"/>
        <end position="406"/>
    </location>
</feature>
<proteinExistence type="predicted"/>